<organism evidence="1 2">
    <name type="scientific">Mesorhizobium plurifarium</name>
    <dbReference type="NCBI Taxonomy" id="69974"/>
    <lineage>
        <taxon>Bacteria</taxon>
        <taxon>Pseudomonadati</taxon>
        <taxon>Pseudomonadota</taxon>
        <taxon>Alphaproteobacteria</taxon>
        <taxon>Hyphomicrobiales</taxon>
        <taxon>Phyllobacteriaceae</taxon>
        <taxon>Mesorhizobium</taxon>
    </lineage>
</organism>
<evidence type="ECO:0000313" key="1">
    <source>
        <dbReference type="EMBL" id="CDX50727.1"/>
    </source>
</evidence>
<name>A0A0K2VQK8_MESPL</name>
<proteinExistence type="predicted"/>
<dbReference type="AlphaFoldDB" id="A0A0K2VQK8"/>
<sequence>MARVFVMPVPVDAHSTPCYPIRIIKLSFRVRVKRTPIGQPRRLRVCRFSPR</sequence>
<evidence type="ECO:0000313" key="2">
    <source>
        <dbReference type="Proteomes" id="UP000182888"/>
    </source>
</evidence>
<accession>A0A0K2VQK8</accession>
<dbReference type="Proteomes" id="UP000182888">
    <property type="component" value="Unassembled WGS sequence"/>
</dbReference>
<protein>
    <submittedName>
        <fullName evidence="1">Uncharacterized protein</fullName>
    </submittedName>
</protein>
<gene>
    <name evidence="1" type="ORF">MPL1032_120019</name>
</gene>
<dbReference type="EMBL" id="CCND01000004">
    <property type="protein sequence ID" value="CDX50727.1"/>
    <property type="molecule type" value="Genomic_DNA"/>
</dbReference>
<reference evidence="2" key="1">
    <citation type="submission" date="2014-08" db="EMBL/GenBank/DDBJ databases">
        <authorList>
            <person name="Edwards T."/>
        </authorList>
    </citation>
    <scope>NUCLEOTIDE SEQUENCE [LARGE SCALE GENOMIC DNA]</scope>
</reference>